<feature type="domain" description="OmpR/PhoB-type" evidence="7">
    <location>
        <begin position="124"/>
        <end position="222"/>
    </location>
</feature>
<dbReference type="PROSITE" id="PS50887">
    <property type="entry name" value="GGDEF"/>
    <property type="match status" value="1"/>
</dbReference>
<dbReference type="NCBIfam" id="TIGR00254">
    <property type="entry name" value="GGDEF"/>
    <property type="match status" value="1"/>
</dbReference>
<feature type="domain" description="Response regulatory" evidence="5">
    <location>
        <begin position="2"/>
        <end position="116"/>
    </location>
</feature>
<feature type="domain" description="GGDEF" evidence="6">
    <location>
        <begin position="668"/>
        <end position="802"/>
    </location>
</feature>
<dbReference type="InterPro" id="IPR011006">
    <property type="entry name" value="CheY-like_superfamily"/>
</dbReference>
<dbReference type="PROSITE" id="PS51755">
    <property type="entry name" value="OMPR_PHOB"/>
    <property type="match status" value="1"/>
</dbReference>
<evidence type="ECO:0000256" key="3">
    <source>
        <dbReference type="PROSITE-ProRule" id="PRU01091"/>
    </source>
</evidence>
<dbReference type="InterPro" id="IPR036388">
    <property type="entry name" value="WH-like_DNA-bd_sf"/>
</dbReference>
<dbReference type="InterPro" id="IPR008207">
    <property type="entry name" value="Sig_transdc_His_kin_Hpt_dom"/>
</dbReference>
<dbReference type="Pfam" id="PF00072">
    <property type="entry name" value="Response_reg"/>
    <property type="match status" value="3"/>
</dbReference>
<accession>A0ABU5U1P5</accession>
<dbReference type="InterPro" id="IPR036641">
    <property type="entry name" value="HPT_dom_sf"/>
</dbReference>
<dbReference type="EMBL" id="JAYGHT010000129">
    <property type="protein sequence ID" value="MEA5521122.1"/>
    <property type="molecule type" value="Genomic_DNA"/>
</dbReference>
<feature type="DNA-binding region" description="OmpR/PhoB-type" evidence="3">
    <location>
        <begin position="124"/>
        <end position="222"/>
    </location>
</feature>
<organism evidence="8 9">
    <name type="scientific">Limnoraphis robusta CCNP1315</name>
    <dbReference type="NCBI Taxonomy" id="3110306"/>
    <lineage>
        <taxon>Bacteria</taxon>
        <taxon>Bacillati</taxon>
        <taxon>Cyanobacteriota</taxon>
        <taxon>Cyanophyceae</taxon>
        <taxon>Oscillatoriophycideae</taxon>
        <taxon>Oscillatoriales</taxon>
        <taxon>Sirenicapillariaceae</taxon>
        <taxon>Limnoraphis</taxon>
    </lineage>
</organism>
<dbReference type="SMART" id="SM00448">
    <property type="entry name" value="REC"/>
    <property type="match status" value="3"/>
</dbReference>
<comment type="caution">
    <text evidence="8">The sequence shown here is derived from an EMBL/GenBank/DDBJ whole genome shotgun (WGS) entry which is preliminary data.</text>
</comment>
<dbReference type="InterPro" id="IPR001789">
    <property type="entry name" value="Sig_transdc_resp-reg_receiver"/>
</dbReference>
<sequence length="809" mass="91619">MRFLVVEEDEAQAHQIKVALTEQGYVVDVVIDGEQGWAYVETFTYDLLLINTSLRDLDGIDLCRCLRNEGYRVPILLLTVQNSSIDQVSYLEAGADDHLVKPFTRTELFARIRALLRSPSRANAPLLHWNDLHLDPVSREVTYRQKPLSLSPKEYSLLELFLRNPKRVLTQSAILEHLWSFESQPNEHTVRAHVKRLRRKLQSVNAEKIIETVYGVGYRLKPPSPELSKQQADIAPAESPETPAELLSVKSAADVSQGSIAPSRDLPASRERFKTIIFNRIQTLEETINNAQTFTSELCENAELQAHKLAGSLGILGLKSAYQLAQNIEQCFIEARQTPQTQSLIDTLKTLIAQLYQELQHPFDEFEEKIPVQSEQESISEQQTSFQVLVVDDDLELTEQLKRIAIHWNIQLNVTTKLEEARVALRETPPHLVLLDLVFPDHQDGGFVLLEELKYQFPELPVLVWTVRDDMSDRAAVARLGGNAFLSKSVSCDQVLEAIKDILQSTSTAPTKILAVDDDPITLNCLQELLPSYGLELTLLDDPRLFWETLEKTGPDLLILDLEMPHFNGVELCKTVRSDRSWNALPILFLSARKDPQTIQQIYQVGADDYISKPFAEAELITRIFNRLDRIHLLRSLAETDPITGLLNRRRSTHDLHRYLHLSRRHCQPFCLVLIALDCFQSINNQYGYTVADNLMRQFGQILQRHFRDEDIVAHWGGEEFIVGLYGSYQSDGAKRITQLLELVQMTVFPVANHVQIQMTLSAGIAAYPEDGMDLSSLYAASNAALYQAKAAGGNCFLTPSSYSRRSTV</sequence>
<dbReference type="Gene3D" id="3.40.50.2300">
    <property type="match status" value="3"/>
</dbReference>
<dbReference type="SUPFAM" id="SSF52172">
    <property type="entry name" value="CheY-like"/>
    <property type="match status" value="3"/>
</dbReference>
<evidence type="ECO:0000259" key="7">
    <source>
        <dbReference type="PROSITE" id="PS51755"/>
    </source>
</evidence>
<feature type="modified residue" description="4-aspartylphosphate" evidence="2">
    <location>
        <position position="561"/>
    </location>
</feature>
<dbReference type="PROSITE" id="PS50110">
    <property type="entry name" value="RESPONSE_REGULATORY"/>
    <property type="match status" value="3"/>
</dbReference>
<dbReference type="SMART" id="SM00862">
    <property type="entry name" value="Trans_reg_C"/>
    <property type="match status" value="1"/>
</dbReference>
<dbReference type="SUPFAM" id="SSF55073">
    <property type="entry name" value="Nucleotide cyclase"/>
    <property type="match status" value="1"/>
</dbReference>
<keyword evidence="2" id="KW-0597">Phosphoprotein</keyword>
<dbReference type="Pfam" id="PF00990">
    <property type="entry name" value="GGDEF"/>
    <property type="match status" value="1"/>
</dbReference>
<dbReference type="Gene3D" id="1.20.120.160">
    <property type="entry name" value="HPT domain"/>
    <property type="match status" value="1"/>
</dbReference>
<dbReference type="InterPro" id="IPR043128">
    <property type="entry name" value="Rev_trsase/Diguanyl_cyclase"/>
</dbReference>
<dbReference type="InterPro" id="IPR039420">
    <property type="entry name" value="WalR-like"/>
</dbReference>
<dbReference type="SMART" id="SM00267">
    <property type="entry name" value="GGDEF"/>
    <property type="match status" value="1"/>
</dbReference>
<dbReference type="SUPFAM" id="SSF47226">
    <property type="entry name" value="Histidine-containing phosphotransfer domain, HPT domain"/>
    <property type="match status" value="1"/>
</dbReference>
<name>A0ABU5U1P5_9CYAN</name>
<dbReference type="CDD" id="cd00156">
    <property type="entry name" value="REC"/>
    <property type="match status" value="2"/>
</dbReference>
<evidence type="ECO:0000256" key="1">
    <source>
        <dbReference type="ARBA" id="ARBA00023125"/>
    </source>
</evidence>
<comment type="caution">
    <text evidence="2">Lacks conserved residue(s) required for the propagation of feature annotation.</text>
</comment>
<dbReference type="PANTHER" id="PTHR48111">
    <property type="entry name" value="REGULATOR OF RPOS"/>
    <property type="match status" value="1"/>
</dbReference>
<evidence type="ECO:0000313" key="9">
    <source>
        <dbReference type="Proteomes" id="UP001301728"/>
    </source>
</evidence>
<dbReference type="Proteomes" id="UP001301728">
    <property type="component" value="Unassembled WGS sequence"/>
</dbReference>
<feature type="domain" description="Response regulatory" evidence="5">
    <location>
        <begin position="512"/>
        <end position="628"/>
    </location>
</feature>
<evidence type="ECO:0000256" key="4">
    <source>
        <dbReference type="SAM" id="MobiDB-lite"/>
    </source>
</evidence>
<evidence type="ECO:0000256" key="2">
    <source>
        <dbReference type="PROSITE-ProRule" id="PRU00169"/>
    </source>
</evidence>
<dbReference type="Gene3D" id="1.10.10.10">
    <property type="entry name" value="Winged helix-like DNA-binding domain superfamily/Winged helix DNA-binding domain"/>
    <property type="match status" value="1"/>
</dbReference>
<keyword evidence="9" id="KW-1185">Reference proteome</keyword>
<keyword evidence="1 3" id="KW-0238">DNA-binding</keyword>
<feature type="region of interest" description="Disordered" evidence="4">
    <location>
        <begin position="225"/>
        <end position="250"/>
    </location>
</feature>
<evidence type="ECO:0000259" key="5">
    <source>
        <dbReference type="PROSITE" id="PS50110"/>
    </source>
</evidence>
<dbReference type="Gene3D" id="3.30.70.270">
    <property type="match status" value="1"/>
</dbReference>
<dbReference type="Pfam" id="PF00486">
    <property type="entry name" value="Trans_reg_C"/>
    <property type="match status" value="1"/>
</dbReference>
<evidence type="ECO:0000313" key="8">
    <source>
        <dbReference type="EMBL" id="MEA5521122.1"/>
    </source>
</evidence>
<dbReference type="InterPro" id="IPR000160">
    <property type="entry name" value="GGDEF_dom"/>
</dbReference>
<dbReference type="RefSeq" id="WP_323274809.1">
    <property type="nucleotide sequence ID" value="NZ_JAYGHT010000129.1"/>
</dbReference>
<dbReference type="InterPro" id="IPR001867">
    <property type="entry name" value="OmpR/PhoB-type_DNA-bd"/>
</dbReference>
<feature type="domain" description="Response regulatory" evidence="5">
    <location>
        <begin position="387"/>
        <end position="503"/>
    </location>
</feature>
<dbReference type="Pfam" id="PF01627">
    <property type="entry name" value="Hpt"/>
    <property type="match status" value="1"/>
</dbReference>
<evidence type="ECO:0000259" key="6">
    <source>
        <dbReference type="PROSITE" id="PS50887"/>
    </source>
</evidence>
<feature type="modified residue" description="4-aspartylphosphate" evidence="2">
    <location>
        <position position="436"/>
    </location>
</feature>
<dbReference type="InterPro" id="IPR029787">
    <property type="entry name" value="Nucleotide_cyclase"/>
</dbReference>
<dbReference type="PANTHER" id="PTHR48111:SF15">
    <property type="entry name" value="OMPR SUBFAMILY"/>
    <property type="match status" value="1"/>
</dbReference>
<dbReference type="CDD" id="cd01949">
    <property type="entry name" value="GGDEF"/>
    <property type="match status" value="1"/>
</dbReference>
<protein>
    <submittedName>
        <fullName evidence="8">Response regulator</fullName>
    </submittedName>
</protein>
<proteinExistence type="predicted"/>
<dbReference type="CDD" id="cd00383">
    <property type="entry name" value="trans_reg_C"/>
    <property type="match status" value="1"/>
</dbReference>
<reference evidence="8 9" key="1">
    <citation type="submission" date="2023-12" db="EMBL/GenBank/DDBJ databases">
        <title>Baltic Sea Cyanobacteria.</title>
        <authorList>
            <person name="Delbaje E."/>
            <person name="Fewer D.P."/>
            <person name="Shishido T.K."/>
        </authorList>
    </citation>
    <scope>NUCLEOTIDE SEQUENCE [LARGE SCALE GENOMIC DNA]</scope>
    <source>
        <strain evidence="8 9">CCNP 1315</strain>
    </source>
</reference>
<gene>
    <name evidence="8" type="ORF">VB854_19460</name>
</gene>